<protein>
    <submittedName>
        <fullName evidence="1">Uncharacterized protein</fullName>
    </submittedName>
</protein>
<accession>B0NRI4</accession>
<gene>
    <name evidence="1" type="ORF">BACSTE_02093</name>
</gene>
<reference evidence="1 2" key="1">
    <citation type="submission" date="2007-11" db="EMBL/GenBank/DDBJ databases">
        <title>Draft genome sequence of Bacteroides stercoris(ATCC 43183).</title>
        <authorList>
            <person name="Sudarsanam P."/>
            <person name="Ley R."/>
            <person name="Guruge J."/>
            <person name="Turnbaugh P.J."/>
            <person name="Mahowald M."/>
            <person name="Liep D."/>
            <person name="Gordon J."/>
        </authorList>
    </citation>
    <scope>NUCLEOTIDE SEQUENCE [LARGE SCALE GENOMIC DNA]</scope>
    <source>
        <strain evidence="1 2">ATCC 43183</strain>
    </source>
</reference>
<comment type="caution">
    <text evidence="1">The sequence shown here is derived from an EMBL/GenBank/DDBJ whole genome shotgun (WGS) entry which is preliminary data.</text>
</comment>
<evidence type="ECO:0000313" key="2">
    <source>
        <dbReference type="Proteomes" id="UP000004713"/>
    </source>
</evidence>
<dbReference type="EMBL" id="ABFZ02000020">
    <property type="protein sequence ID" value="EDS14410.1"/>
    <property type="molecule type" value="Genomic_DNA"/>
</dbReference>
<proteinExistence type="predicted"/>
<dbReference type="Proteomes" id="UP000004713">
    <property type="component" value="Unassembled WGS sequence"/>
</dbReference>
<evidence type="ECO:0000313" key="1">
    <source>
        <dbReference type="EMBL" id="EDS14410.1"/>
    </source>
</evidence>
<name>B0NRI4_BACSE</name>
<organism evidence="1 2">
    <name type="scientific">Bacteroides stercoris ATCC 43183</name>
    <dbReference type="NCBI Taxonomy" id="449673"/>
    <lineage>
        <taxon>Bacteria</taxon>
        <taxon>Pseudomonadati</taxon>
        <taxon>Bacteroidota</taxon>
        <taxon>Bacteroidia</taxon>
        <taxon>Bacteroidales</taxon>
        <taxon>Bacteroidaceae</taxon>
        <taxon>Bacteroides</taxon>
    </lineage>
</organism>
<sequence length="49" mass="5845">MFFLSKEQKDKAEYVLLFFCLKNVIKKYVFCPENSVKLCALRIKPVKMI</sequence>
<dbReference type="AlphaFoldDB" id="B0NRI4"/>
<dbReference type="HOGENOM" id="CLU_3132512_0_0_10"/>
<reference evidence="1 2" key="2">
    <citation type="submission" date="2007-11" db="EMBL/GenBank/DDBJ databases">
        <authorList>
            <person name="Fulton L."/>
            <person name="Clifton S."/>
            <person name="Fulton B."/>
            <person name="Xu J."/>
            <person name="Minx P."/>
            <person name="Pepin K.H."/>
            <person name="Johnson M."/>
            <person name="Thiruvilangam P."/>
            <person name="Bhonagiri V."/>
            <person name="Nash W.E."/>
            <person name="Mardis E.R."/>
            <person name="Wilson R.K."/>
        </authorList>
    </citation>
    <scope>NUCLEOTIDE SEQUENCE [LARGE SCALE GENOMIC DNA]</scope>
    <source>
        <strain evidence="1 2">ATCC 43183</strain>
    </source>
</reference>